<reference evidence="7 8" key="1">
    <citation type="submission" date="2009-01" db="EMBL/GenBank/DDBJ databases">
        <authorList>
            <person name="Qin X."/>
            <person name="Bachman B."/>
            <person name="Battles P."/>
            <person name="Bell A."/>
            <person name="Bess C."/>
            <person name="Bickham C."/>
            <person name="Chaboub L."/>
            <person name="Chen D."/>
            <person name="Coyle M."/>
            <person name="Deiros D.R."/>
            <person name="Dinh H."/>
            <person name="Forbes L."/>
            <person name="Fowler G."/>
            <person name="Francisco L."/>
            <person name="Fu Q."/>
            <person name="Gubbala S."/>
            <person name="Hale W."/>
            <person name="Han Y."/>
            <person name="Hemphill L."/>
            <person name="Highlander S.K."/>
            <person name="Hirani K."/>
            <person name="Hogues M."/>
            <person name="Jackson L."/>
            <person name="Jakkamsetti A."/>
            <person name="Javaid M."/>
            <person name="Jiang H."/>
            <person name="Korchina V."/>
            <person name="Kovar C."/>
            <person name="Lara F."/>
            <person name="Lee S."/>
            <person name="Mata R."/>
            <person name="Mathew T."/>
            <person name="Moen C."/>
            <person name="Morales K."/>
            <person name="Munidasa M."/>
            <person name="Nazareth L."/>
            <person name="Ngo R."/>
            <person name="Nguyen L."/>
            <person name="Okwuonu G."/>
            <person name="Ongeri F."/>
            <person name="Patil S."/>
            <person name="Petrosino J."/>
            <person name="Pham C."/>
            <person name="Pham P."/>
            <person name="Pu L.-L."/>
            <person name="Puazo M."/>
            <person name="Raj R."/>
            <person name="Reid J."/>
            <person name="Rouhana J."/>
            <person name="Saada N."/>
            <person name="Shang Y."/>
            <person name="Simmons D."/>
            <person name="Thornton R."/>
            <person name="Warren J."/>
            <person name="Weissenberger G."/>
            <person name="Zhang J."/>
            <person name="Zhang L."/>
            <person name="Zhou C."/>
            <person name="Zhu D."/>
            <person name="Muzny D."/>
            <person name="Worley K."/>
            <person name="Gibbs R."/>
        </authorList>
    </citation>
    <scope>NUCLEOTIDE SEQUENCE [LARGE SCALE GENOMIC DNA]</scope>
    <source>
        <strain evidence="7 8">ATCC 35098</strain>
    </source>
</reference>
<evidence type="ECO:0000256" key="5">
    <source>
        <dbReference type="SAM" id="MobiDB-lite"/>
    </source>
</evidence>
<dbReference type="eggNOG" id="COG1396">
    <property type="taxonomic scope" value="Bacteria"/>
</dbReference>
<keyword evidence="2 7" id="KW-0238">DNA-binding</keyword>
<dbReference type="RefSeq" id="WP_004837057.1">
    <property type="nucleotide sequence ID" value="NZ_GG666297.1"/>
</dbReference>
<dbReference type="PANTHER" id="PTHR40661">
    <property type="match status" value="1"/>
</dbReference>
<dbReference type="InterPro" id="IPR010982">
    <property type="entry name" value="Lambda_DNA-bd_dom_sf"/>
</dbReference>
<dbReference type="Proteomes" id="UP000003744">
    <property type="component" value="Unassembled WGS sequence"/>
</dbReference>
<evidence type="ECO:0000313" key="8">
    <source>
        <dbReference type="Proteomes" id="UP000003744"/>
    </source>
</evidence>
<proteinExistence type="predicted"/>
<feature type="coiled-coil region" evidence="4">
    <location>
        <begin position="6"/>
        <end position="33"/>
    </location>
</feature>
<name>C2CHI5_9FIRM</name>
<dbReference type="AlphaFoldDB" id="C2CHI5"/>
<dbReference type="Gene3D" id="1.10.260.40">
    <property type="entry name" value="lambda repressor-like DNA-binding domains"/>
    <property type="match status" value="1"/>
</dbReference>
<evidence type="ECO:0000259" key="6">
    <source>
        <dbReference type="PROSITE" id="PS50943"/>
    </source>
</evidence>
<protein>
    <submittedName>
        <fullName evidence="7">DNA-binding helix-turn-helix protein</fullName>
    </submittedName>
</protein>
<dbReference type="InterPro" id="IPR001387">
    <property type="entry name" value="Cro/C1-type_HTH"/>
</dbReference>
<dbReference type="SUPFAM" id="SSF47413">
    <property type="entry name" value="lambda repressor-like DNA-binding domains"/>
    <property type="match status" value="1"/>
</dbReference>
<feature type="compositionally biased region" description="Basic and acidic residues" evidence="5">
    <location>
        <begin position="165"/>
        <end position="174"/>
    </location>
</feature>
<evidence type="ECO:0000256" key="2">
    <source>
        <dbReference type="ARBA" id="ARBA00023125"/>
    </source>
</evidence>
<dbReference type="PANTHER" id="PTHR40661:SF1">
    <property type="entry name" value="HTH CRO_C1-TYPE DOMAIN-CONTAINING PROTEIN"/>
    <property type="match status" value="1"/>
</dbReference>
<evidence type="ECO:0000313" key="7">
    <source>
        <dbReference type="EMBL" id="EEI82940.1"/>
    </source>
</evidence>
<evidence type="ECO:0000256" key="1">
    <source>
        <dbReference type="ARBA" id="ARBA00023015"/>
    </source>
</evidence>
<keyword evidence="1" id="KW-0805">Transcription regulation</keyword>
<feature type="region of interest" description="Disordered" evidence="5">
    <location>
        <begin position="154"/>
        <end position="174"/>
    </location>
</feature>
<comment type="caution">
    <text evidence="7">The sequence shown here is derived from an EMBL/GenBank/DDBJ whole genome shotgun (WGS) entry which is preliminary data.</text>
</comment>
<dbReference type="Pfam" id="PF01381">
    <property type="entry name" value="HTH_3"/>
    <property type="match status" value="1"/>
</dbReference>
<dbReference type="HOGENOM" id="CLU_1536930_0_0_9"/>
<keyword evidence="3" id="KW-0804">Transcription</keyword>
<organism evidence="7 8">
    <name type="scientific">Anaerococcus tetradius ATCC 35098</name>
    <dbReference type="NCBI Taxonomy" id="525255"/>
    <lineage>
        <taxon>Bacteria</taxon>
        <taxon>Bacillati</taxon>
        <taxon>Bacillota</taxon>
        <taxon>Tissierellia</taxon>
        <taxon>Tissierellales</taxon>
        <taxon>Peptoniphilaceae</taxon>
        <taxon>Anaerococcus</taxon>
    </lineage>
</organism>
<dbReference type="SMART" id="SM00530">
    <property type="entry name" value="HTH_XRE"/>
    <property type="match status" value="1"/>
</dbReference>
<dbReference type="CDD" id="cd00093">
    <property type="entry name" value="HTH_XRE"/>
    <property type="match status" value="1"/>
</dbReference>
<accession>C2CHI5</accession>
<keyword evidence="4" id="KW-0175">Coiled coil</keyword>
<dbReference type="GO" id="GO:0003677">
    <property type="term" value="F:DNA binding"/>
    <property type="evidence" value="ECO:0007669"/>
    <property type="project" value="UniProtKB-KW"/>
</dbReference>
<evidence type="ECO:0000256" key="3">
    <source>
        <dbReference type="ARBA" id="ARBA00023163"/>
    </source>
</evidence>
<feature type="domain" description="HTH cro/C1-type" evidence="6">
    <location>
        <begin position="13"/>
        <end position="67"/>
    </location>
</feature>
<dbReference type="EMBL" id="ACGC01000049">
    <property type="protein sequence ID" value="EEI82940.1"/>
    <property type="molecule type" value="Genomic_DNA"/>
</dbReference>
<gene>
    <name evidence="7" type="ORF">HMPREF0077_0945</name>
</gene>
<dbReference type="PROSITE" id="PS50943">
    <property type="entry name" value="HTH_CROC1"/>
    <property type="match status" value="1"/>
</dbReference>
<evidence type="ECO:0000256" key="4">
    <source>
        <dbReference type="SAM" id="Coils"/>
    </source>
</evidence>
<sequence>MENIKVSSFKNRLKDLLQEKNMTQKELSNLTGITPSSISDWLRGKYEAKQDKIDIIATALNVSQAYLMGYDVPKVNHIKMFAKESNSNRNLTNNQENIISLFTLLNEEGQKKALAYTQDLVDSGKYSIDQNLSRATQAEIDQEVEAYRKELELQARTAKSSQSEATKEPKNKQA</sequence>